<keyword evidence="3" id="KW-1185">Reference proteome</keyword>
<dbReference type="EMBL" id="CAKMMF010000023">
    <property type="protein sequence ID" value="CAH1214450.1"/>
    <property type="molecule type" value="Genomic_DNA"/>
</dbReference>
<feature type="transmembrane region" description="Helical" evidence="1">
    <location>
        <begin position="147"/>
        <end position="170"/>
    </location>
</feature>
<evidence type="ECO:0000313" key="3">
    <source>
        <dbReference type="Proteomes" id="UP000838686"/>
    </source>
</evidence>
<dbReference type="RefSeq" id="WP_236344160.1">
    <property type="nucleotide sequence ID" value="NZ_CAKMMF010000023.1"/>
</dbReference>
<proteinExistence type="predicted"/>
<evidence type="ECO:0000256" key="1">
    <source>
        <dbReference type="SAM" id="Phobius"/>
    </source>
</evidence>
<protein>
    <submittedName>
        <fullName evidence="2">Uncharacterized protein</fullName>
    </submittedName>
</protein>
<feature type="transmembrane region" description="Helical" evidence="1">
    <location>
        <begin position="106"/>
        <end position="126"/>
    </location>
</feature>
<sequence>MSEDHELSRLERDWRGRLDRYTSPEPTSEQSFQLIARIKASEQKPADPRAELEAAQAAQSAWSKLANLFRSQWNFYGMRSWLLTGVIMLLLTIMIHAGSVNEAAGLLAWIKWTSLVMIAVIGYAFRSKNKGNDIIELLSYYPLAHQMFARFIIVMALQLTMTLALSFLILGEEVSLLNVLGSFTPLIFFGVVGFASAMWLGYKTAVVVTLFVWFSQMVLDQGLQSSSLFQLPWHDQFLLMNAGIWGLSILLLGSVLLKHRLKRDFQ</sequence>
<keyword evidence="1" id="KW-0812">Transmembrane</keyword>
<organism evidence="2 3">
    <name type="scientific">Paenibacillus plantiphilus</name>
    <dbReference type="NCBI Taxonomy" id="2905650"/>
    <lineage>
        <taxon>Bacteria</taxon>
        <taxon>Bacillati</taxon>
        <taxon>Bacillota</taxon>
        <taxon>Bacilli</taxon>
        <taxon>Bacillales</taxon>
        <taxon>Paenibacillaceae</taxon>
        <taxon>Paenibacillus</taxon>
    </lineage>
</organism>
<keyword evidence="1" id="KW-1133">Transmembrane helix</keyword>
<accession>A0ABM9CJ72</accession>
<name>A0ABM9CJ72_9BACL</name>
<gene>
    <name evidence="2" type="ORF">PAECIP111893_03800</name>
</gene>
<feature type="transmembrane region" description="Helical" evidence="1">
    <location>
        <begin position="176"/>
        <end position="195"/>
    </location>
</feature>
<reference evidence="2" key="1">
    <citation type="submission" date="2022-01" db="EMBL/GenBank/DDBJ databases">
        <authorList>
            <person name="Criscuolo A."/>
        </authorList>
    </citation>
    <scope>NUCLEOTIDE SEQUENCE</scope>
    <source>
        <strain evidence="2">CIP111893</strain>
    </source>
</reference>
<comment type="caution">
    <text evidence="2">The sequence shown here is derived from an EMBL/GenBank/DDBJ whole genome shotgun (WGS) entry which is preliminary data.</text>
</comment>
<feature type="transmembrane region" description="Helical" evidence="1">
    <location>
        <begin position="80"/>
        <end position="100"/>
    </location>
</feature>
<evidence type="ECO:0000313" key="2">
    <source>
        <dbReference type="EMBL" id="CAH1214450.1"/>
    </source>
</evidence>
<feature type="transmembrane region" description="Helical" evidence="1">
    <location>
        <begin position="200"/>
        <end position="218"/>
    </location>
</feature>
<feature type="transmembrane region" description="Helical" evidence="1">
    <location>
        <begin position="238"/>
        <end position="257"/>
    </location>
</feature>
<keyword evidence="1" id="KW-0472">Membrane</keyword>
<dbReference type="Proteomes" id="UP000838686">
    <property type="component" value="Unassembled WGS sequence"/>
</dbReference>